<comment type="subcellular location">
    <subcellularLocation>
        <location evidence="1">Membrane</location>
        <topology evidence="1">Multi-pass membrane protein</topology>
    </subcellularLocation>
</comment>
<name>A0A7S1V368_9STRA</name>
<organism evidence="8">
    <name type="scientific">Grammatophora oceanica</name>
    <dbReference type="NCBI Taxonomy" id="210454"/>
    <lineage>
        <taxon>Eukaryota</taxon>
        <taxon>Sar</taxon>
        <taxon>Stramenopiles</taxon>
        <taxon>Ochrophyta</taxon>
        <taxon>Bacillariophyta</taxon>
        <taxon>Fragilariophyceae</taxon>
        <taxon>Fragilariophycidae</taxon>
        <taxon>Rhabdonematales</taxon>
        <taxon>Grammatophoraceae</taxon>
        <taxon>Grammatophora</taxon>
    </lineage>
</organism>
<keyword evidence="2 5" id="KW-0812">Transmembrane</keyword>
<dbReference type="GO" id="GO:0015179">
    <property type="term" value="F:L-amino acid transmembrane transporter activity"/>
    <property type="evidence" value="ECO:0007669"/>
    <property type="project" value="TreeGrafter"/>
</dbReference>
<evidence type="ECO:0000256" key="1">
    <source>
        <dbReference type="ARBA" id="ARBA00004141"/>
    </source>
</evidence>
<feature type="domain" description="Amino acid transporter transmembrane" evidence="7">
    <location>
        <begin position="93"/>
        <end position="485"/>
    </location>
</feature>
<evidence type="ECO:0000313" key="8">
    <source>
        <dbReference type="EMBL" id="CAD9286424.1"/>
    </source>
</evidence>
<feature type="transmembrane region" description="Helical" evidence="5">
    <location>
        <begin position="372"/>
        <end position="397"/>
    </location>
</feature>
<feature type="transmembrane region" description="Helical" evidence="5">
    <location>
        <begin position="471"/>
        <end position="493"/>
    </location>
</feature>
<evidence type="ECO:0000259" key="7">
    <source>
        <dbReference type="Pfam" id="PF01490"/>
    </source>
</evidence>
<feature type="transmembrane region" description="Helical" evidence="5">
    <location>
        <begin position="233"/>
        <end position="252"/>
    </location>
</feature>
<feature type="transmembrane region" description="Helical" evidence="5">
    <location>
        <begin position="432"/>
        <end position="450"/>
    </location>
</feature>
<feature type="chain" id="PRO_5030834540" description="Amino acid transporter transmembrane domain-containing protein" evidence="6">
    <location>
        <begin position="19"/>
        <end position="498"/>
    </location>
</feature>
<sequence>MRIHRLFLLQVAGTAVQAFHAVTASRVAPPHHQADPRQLQALRPPTTIKQVASTQSWTEVPHTGDESTLTMVATREEQLVVEPEDDSKLMNVAMFNLIKCALGSGVLALPSGIAAMSDLKSTILPSALFLTVLGTVSAYTFYNVGRVCQQTGSKSMGEAWERQVGKDSKWIVSFATASLTFGCCLAYSIVVGDTFHSLATTTNLPLSRSAAHMLVTLGAMFPLCMLNNLASLAPVSVVGVIGTFLTVVFMGWRCMGPGYKAGGRLFATLAPALKPSFGIRGQGKALSSLVLVSMSALAFLIHFTAADFVNTFPKGEKQLKSFKTLTVKGFSWTVGLSVAVLAFGYLTFGGNAAGNILNNYASADVGATICRLLMGISVVGSFPFCLASCRAAVLDLMGRGGSTAATPRTNRMVSAGLLALVTSFALRLKDAGIVVAINGALMGSALNYIFPAVMLLKSGKTARWERNLNRSLIVIGVVMAMAGGTVSCLNAFAPHLLR</sequence>
<dbReference type="Pfam" id="PF01490">
    <property type="entry name" value="Aa_trans"/>
    <property type="match status" value="1"/>
</dbReference>
<dbReference type="InterPro" id="IPR013057">
    <property type="entry name" value="AA_transpt_TM"/>
</dbReference>
<accession>A0A7S1V368</accession>
<evidence type="ECO:0000256" key="2">
    <source>
        <dbReference type="ARBA" id="ARBA00022692"/>
    </source>
</evidence>
<reference evidence="8" key="1">
    <citation type="submission" date="2021-01" db="EMBL/GenBank/DDBJ databases">
        <authorList>
            <person name="Corre E."/>
            <person name="Pelletier E."/>
            <person name="Niang G."/>
            <person name="Scheremetjew M."/>
            <person name="Finn R."/>
            <person name="Kale V."/>
            <person name="Holt S."/>
            <person name="Cochrane G."/>
            <person name="Meng A."/>
            <person name="Brown T."/>
            <person name="Cohen L."/>
        </authorList>
    </citation>
    <scope>NUCLEOTIDE SEQUENCE</scope>
    <source>
        <strain evidence="8">CCMP 410</strain>
    </source>
</reference>
<dbReference type="EMBL" id="HBGK01028297">
    <property type="protein sequence ID" value="CAD9286424.1"/>
    <property type="molecule type" value="Transcribed_RNA"/>
</dbReference>
<keyword evidence="6" id="KW-0732">Signal</keyword>
<protein>
    <recommendedName>
        <fullName evidence="7">Amino acid transporter transmembrane domain-containing protein</fullName>
    </recommendedName>
</protein>
<keyword evidence="4 5" id="KW-0472">Membrane</keyword>
<dbReference type="PANTHER" id="PTHR22950:SF652">
    <property type="entry name" value="TRANSMEMBRANE AMINO ACID TRANSPORTER FAMILY PROTEIN"/>
    <property type="match status" value="1"/>
</dbReference>
<dbReference type="AlphaFoldDB" id="A0A7S1V368"/>
<evidence type="ECO:0000256" key="4">
    <source>
        <dbReference type="ARBA" id="ARBA00023136"/>
    </source>
</evidence>
<proteinExistence type="predicted"/>
<dbReference type="PANTHER" id="PTHR22950">
    <property type="entry name" value="AMINO ACID TRANSPORTER"/>
    <property type="match status" value="1"/>
</dbReference>
<keyword evidence="3 5" id="KW-1133">Transmembrane helix</keyword>
<evidence type="ECO:0000256" key="6">
    <source>
        <dbReference type="SAM" id="SignalP"/>
    </source>
</evidence>
<gene>
    <name evidence="8" type="ORF">GOCE00092_LOCUS14685</name>
</gene>
<feature type="transmembrane region" description="Helical" evidence="5">
    <location>
        <begin position="285"/>
        <end position="309"/>
    </location>
</feature>
<feature type="transmembrane region" description="Helical" evidence="5">
    <location>
        <begin position="170"/>
        <end position="190"/>
    </location>
</feature>
<evidence type="ECO:0000256" key="5">
    <source>
        <dbReference type="SAM" id="Phobius"/>
    </source>
</evidence>
<feature type="transmembrane region" description="Helical" evidence="5">
    <location>
        <begin position="330"/>
        <end position="352"/>
    </location>
</feature>
<evidence type="ECO:0000256" key="3">
    <source>
        <dbReference type="ARBA" id="ARBA00022989"/>
    </source>
</evidence>
<feature type="signal peptide" evidence="6">
    <location>
        <begin position="1"/>
        <end position="18"/>
    </location>
</feature>
<dbReference type="GO" id="GO:0016020">
    <property type="term" value="C:membrane"/>
    <property type="evidence" value="ECO:0007669"/>
    <property type="project" value="UniProtKB-SubCell"/>
</dbReference>
<feature type="transmembrane region" description="Helical" evidence="5">
    <location>
        <begin position="123"/>
        <end position="144"/>
    </location>
</feature>